<comment type="caution">
    <text evidence="10">The sequence shown here is derived from an EMBL/GenBank/DDBJ whole genome shotgun (WGS) entry which is preliminary data.</text>
</comment>
<evidence type="ECO:0000256" key="7">
    <source>
        <dbReference type="ARBA" id="ARBA00022989"/>
    </source>
</evidence>
<dbReference type="STRING" id="1841610.A6X21_10035"/>
<evidence type="ECO:0000256" key="2">
    <source>
        <dbReference type="ARBA" id="ARBA00004760"/>
    </source>
</evidence>
<keyword evidence="11" id="KW-1185">Reference proteome</keyword>
<dbReference type="InterPro" id="IPR025993">
    <property type="entry name" value="Ceramide_glucosylTrfase"/>
</dbReference>
<evidence type="ECO:0000256" key="9">
    <source>
        <dbReference type="SAM" id="Phobius"/>
    </source>
</evidence>
<evidence type="ECO:0008006" key="12">
    <source>
        <dbReference type="Google" id="ProtNLM"/>
    </source>
</evidence>
<comment type="pathway">
    <text evidence="2">Lipid metabolism; sphingolipid metabolism.</text>
</comment>
<proteinExistence type="predicted"/>
<evidence type="ECO:0000256" key="4">
    <source>
        <dbReference type="ARBA" id="ARBA00022676"/>
    </source>
</evidence>
<dbReference type="GO" id="GO:0006679">
    <property type="term" value="P:glucosylceramide biosynthetic process"/>
    <property type="evidence" value="ECO:0007669"/>
    <property type="project" value="TreeGrafter"/>
</dbReference>
<dbReference type="OrthoDB" id="284671at2"/>
<dbReference type="SUPFAM" id="SSF53448">
    <property type="entry name" value="Nucleotide-diphospho-sugar transferases"/>
    <property type="match status" value="1"/>
</dbReference>
<feature type="transmembrane region" description="Helical" evidence="9">
    <location>
        <begin position="312"/>
        <end position="331"/>
    </location>
</feature>
<evidence type="ECO:0000313" key="10">
    <source>
        <dbReference type="EMBL" id="ODA29139.1"/>
    </source>
</evidence>
<feature type="transmembrane region" description="Helical" evidence="9">
    <location>
        <begin position="351"/>
        <end position="373"/>
    </location>
</feature>
<keyword evidence="4" id="KW-0328">Glycosyltransferase</keyword>
<keyword evidence="5" id="KW-0808">Transferase</keyword>
<keyword evidence="7 9" id="KW-1133">Transmembrane helix</keyword>
<dbReference type="EMBL" id="LYDR01000144">
    <property type="protein sequence ID" value="ODA29139.1"/>
    <property type="molecule type" value="Genomic_DNA"/>
</dbReference>
<evidence type="ECO:0000256" key="1">
    <source>
        <dbReference type="ARBA" id="ARBA00004141"/>
    </source>
</evidence>
<dbReference type="GO" id="GO:0016020">
    <property type="term" value="C:membrane"/>
    <property type="evidence" value="ECO:0007669"/>
    <property type="project" value="UniProtKB-SubCell"/>
</dbReference>
<evidence type="ECO:0000256" key="8">
    <source>
        <dbReference type="ARBA" id="ARBA00023136"/>
    </source>
</evidence>
<evidence type="ECO:0000256" key="6">
    <source>
        <dbReference type="ARBA" id="ARBA00022692"/>
    </source>
</evidence>
<dbReference type="AlphaFoldDB" id="A0A1C3E7J7"/>
<dbReference type="Pfam" id="PF13641">
    <property type="entry name" value="Glyco_tranf_2_3"/>
    <property type="match status" value="1"/>
</dbReference>
<evidence type="ECO:0000256" key="3">
    <source>
        <dbReference type="ARBA" id="ARBA00004991"/>
    </source>
</evidence>
<evidence type="ECO:0000256" key="5">
    <source>
        <dbReference type="ARBA" id="ARBA00022679"/>
    </source>
</evidence>
<name>A0A1C3E7J7_9PLAN</name>
<dbReference type="RefSeq" id="WP_068850464.1">
    <property type="nucleotide sequence ID" value="NZ_LYDR01000144.1"/>
</dbReference>
<accession>A0A1C3E7J7</accession>
<feature type="transmembrane region" description="Helical" evidence="9">
    <location>
        <begin position="279"/>
        <end position="305"/>
    </location>
</feature>
<keyword evidence="8 9" id="KW-0472">Membrane</keyword>
<dbReference type="Gene3D" id="3.90.550.10">
    <property type="entry name" value="Spore Coat Polysaccharide Biosynthesis Protein SpsA, Chain A"/>
    <property type="match status" value="1"/>
</dbReference>
<protein>
    <recommendedName>
        <fullName evidence="12">Glycosyltransferase 2-like domain-containing protein</fullName>
    </recommendedName>
</protein>
<dbReference type="Proteomes" id="UP000094828">
    <property type="component" value="Unassembled WGS sequence"/>
</dbReference>
<dbReference type="InterPro" id="IPR029044">
    <property type="entry name" value="Nucleotide-diphossugar_trans"/>
</dbReference>
<dbReference type="PANTHER" id="PTHR12726">
    <property type="entry name" value="CERAMIDE GLUCOSYLTRANSFERASE"/>
    <property type="match status" value="1"/>
</dbReference>
<keyword evidence="6 9" id="KW-0812">Transmembrane</keyword>
<dbReference type="GO" id="GO:0008120">
    <property type="term" value="F:ceramide glucosyltransferase activity"/>
    <property type="evidence" value="ECO:0007669"/>
    <property type="project" value="TreeGrafter"/>
</dbReference>
<gene>
    <name evidence="10" type="ORF">A6X21_10035</name>
</gene>
<reference evidence="10 11" key="1">
    <citation type="submission" date="2016-05" db="EMBL/GenBank/DDBJ databases">
        <title>Genomic and physiological characterization of Planctopirus sp. isolated from fresh water lake.</title>
        <authorList>
            <person name="Subhash Y."/>
            <person name="Ramana C."/>
        </authorList>
    </citation>
    <scope>NUCLEOTIDE SEQUENCE [LARGE SCALE GENOMIC DNA]</scope>
    <source>
        <strain evidence="10 11">JC280</strain>
    </source>
</reference>
<comment type="subcellular location">
    <subcellularLocation>
        <location evidence="1">Membrane</location>
        <topology evidence="1">Multi-pass membrane protein</topology>
    </subcellularLocation>
</comment>
<comment type="pathway">
    <text evidence="3">Sphingolipid metabolism.</text>
</comment>
<evidence type="ECO:0000313" key="11">
    <source>
        <dbReference type="Proteomes" id="UP000094828"/>
    </source>
</evidence>
<organism evidence="10 11">
    <name type="scientific">Planctopirus hydrillae</name>
    <dbReference type="NCBI Taxonomy" id="1841610"/>
    <lineage>
        <taxon>Bacteria</taxon>
        <taxon>Pseudomonadati</taxon>
        <taxon>Planctomycetota</taxon>
        <taxon>Planctomycetia</taxon>
        <taxon>Planctomycetales</taxon>
        <taxon>Planctomycetaceae</taxon>
        <taxon>Planctopirus</taxon>
    </lineage>
</organism>
<dbReference type="PANTHER" id="PTHR12726:SF0">
    <property type="entry name" value="CERAMIDE GLUCOSYLTRANSFERASE"/>
    <property type="match status" value="1"/>
</dbReference>
<sequence>MYYIAGGLLLLSIAMVLIHMVIAYRVLRSLSHYAQPPYPDEKCPKAMVVMCLRGSDPFLEATLRSIFAQDYPQYVVKLIVDSVHDTAWEIVHRIKEELHASHVTIQPHLKRRAGCSLKCGSQIEALETIDPSIEMLAFLDADTVPHATWLRELAAALNQPGVGAATGGRWYAPETATPGAVMRYLWNVAAQALMTELHIAWGGTLAFRREVFDQLKLADRWSKAICEDTMTQDALREMNLKVQFVPTLMMVNQEDISVNSFRRWVTRQLLNTRLYHSNWWFVLLHGLSVFVVVEGSLIFSLVAALRGYGNEALMAIGAAVLFQSTLCLLLFLLERAVLNLSSPRRRLWGAWWVWALIPVWMVFVQTMNLWCVLRAQFTRRIEWRGVTYEVLSPFHIRIVEETEVIVSATQSI</sequence>